<dbReference type="EMBL" id="KV425882">
    <property type="protein sequence ID" value="KZW04302.1"/>
    <property type="molecule type" value="Genomic_DNA"/>
</dbReference>
<organism evidence="3 4">
    <name type="scientific">Exidia glandulosa HHB12029</name>
    <dbReference type="NCBI Taxonomy" id="1314781"/>
    <lineage>
        <taxon>Eukaryota</taxon>
        <taxon>Fungi</taxon>
        <taxon>Dikarya</taxon>
        <taxon>Basidiomycota</taxon>
        <taxon>Agaricomycotina</taxon>
        <taxon>Agaricomycetes</taxon>
        <taxon>Auriculariales</taxon>
        <taxon>Exidiaceae</taxon>
        <taxon>Exidia</taxon>
    </lineage>
</organism>
<dbReference type="InParanoid" id="A0A165R022"/>
<dbReference type="Gene3D" id="3.80.10.10">
    <property type="entry name" value="Ribonuclease Inhibitor"/>
    <property type="match status" value="1"/>
</dbReference>
<protein>
    <submittedName>
        <fullName evidence="3">Uncharacterized protein</fullName>
    </submittedName>
</protein>
<gene>
    <name evidence="3" type="ORF">EXIGLDRAFT_690879</name>
</gene>
<keyword evidence="1" id="KW-0175">Coiled coil</keyword>
<feature type="region of interest" description="Disordered" evidence="2">
    <location>
        <begin position="1030"/>
        <end position="1054"/>
    </location>
</feature>
<dbReference type="AlphaFoldDB" id="A0A165R022"/>
<evidence type="ECO:0000256" key="2">
    <source>
        <dbReference type="SAM" id="MobiDB-lite"/>
    </source>
</evidence>
<accession>A0A165R022</accession>
<proteinExistence type="predicted"/>
<feature type="coiled-coil region" evidence="1">
    <location>
        <begin position="1002"/>
        <end position="1029"/>
    </location>
</feature>
<dbReference type="Proteomes" id="UP000077266">
    <property type="component" value="Unassembled WGS sequence"/>
</dbReference>
<sequence length="1054" mass="118433">MSLPCFIPSNWDSPARQLTWKIGTATQSGPMESRATRRLQSLPLELLLEIFRQVVHSQPWQEKEDGPRRECAFHAFALASISHDWRLVVLNHALLWTRVYVDLLGYARDAQGYLLAVLARTKGCALDVVLCTDDQMHADFVDEPLHNLVQTLITRAYSVEVFPGGELLHFDSSFGGYEPDFRVPAGPVLFLHRPTPLLERLALRPRAHSSIPFEGILPDAPRLREVDIEDSPIQLLPEQALSKLVVLHLRQLDASQLPVVLKLVPRLEELSISMMWHAGPPSGSVDMCSLQRLHVPGMAALCAWPGDVLPALEELSIASVSAGNFDLTLLPSMPSLLRVCFLQSFFQQIMPDESMAIFFRRYDTVQCLEIVSGHTADLWQNVLHDPQILPCLHHIVTRSVDFGYDGRELEAFLGFITSRAQHKGRGIRRIEMTDTYFPRHLVPYLDATITQPVDSRDDTHTPSTTHVRPYSFRFAFTAFFAGLRGSGPSDPDLASLALLLVLWLFFGLLRHAAHVEHFAHAHQRPPVLATPDCRLAPLSWVVGDALGVLYCFNATSCLLKKSLVNSLFAHVAPAACADRSAESVQIIQPSTARCGMLAPSIKVRANNREVLLRLSIDELVWELAPASTPQHPSGIRPAFSLSDPALSFDLAPCCRIQPPRTFRSAQILRLTLWECPLAPRLHSPPSSFVRVLCPPRSRARYLTGMTSFSPPTPAFYAYPTVIAPSTVEEQLRKARWYKAAQTFTREYNHRLDIVLHDPPYESPFGPPPHDYNSGWGHLGDPLPGVAGGWYANRHELGGAEIDPAPDLSRNYNPPLPRYRPLRVNDLLDDVGSGWFTEDSPPPCAGWHTLAVANDISPPPPLAPLILDLSFTRIMSYNERMRAWEDYIDYCEMVDACTWRRAMLKLPTVACDRLVPCMRCRLHYGVVPGTRALYEPAAQRDLDWAIQERNEQRCRRNAVIAFREWLREPEPDAPERLWWPYGLPPRAPAPTLAAVQPEPGPGAEGEERLVEQLKRDIQELEQEIELLLKDGRRDALNAGGKREEEEPRIKTESDS</sequence>
<evidence type="ECO:0000313" key="4">
    <source>
        <dbReference type="Proteomes" id="UP000077266"/>
    </source>
</evidence>
<keyword evidence="4" id="KW-1185">Reference proteome</keyword>
<reference evidence="3 4" key="1">
    <citation type="journal article" date="2016" name="Mol. Biol. Evol.">
        <title>Comparative Genomics of Early-Diverging Mushroom-Forming Fungi Provides Insights into the Origins of Lignocellulose Decay Capabilities.</title>
        <authorList>
            <person name="Nagy L.G."/>
            <person name="Riley R."/>
            <person name="Tritt A."/>
            <person name="Adam C."/>
            <person name="Daum C."/>
            <person name="Floudas D."/>
            <person name="Sun H."/>
            <person name="Yadav J.S."/>
            <person name="Pangilinan J."/>
            <person name="Larsson K.H."/>
            <person name="Matsuura K."/>
            <person name="Barry K."/>
            <person name="Labutti K."/>
            <person name="Kuo R."/>
            <person name="Ohm R.A."/>
            <person name="Bhattacharya S.S."/>
            <person name="Shirouzu T."/>
            <person name="Yoshinaga Y."/>
            <person name="Martin F.M."/>
            <person name="Grigoriev I.V."/>
            <person name="Hibbett D.S."/>
        </authorList>
    </citation>
    <scope>NUCLEOTIDE SEQUENCE [LARGE SCALE GENOMIC DNA]</scope>
    <source>
        <strain evidence="3 4">HHB12029</strain>
    </source>
</reference>
<evidence type="ECO:0000256" key="1">
    <source>
        <dbReference type="SAM" id="Coils"/>
    </source>
</evidence>
<dbReference type="InterPro" id="IPR032675">
    <property type="entry name" value="LRR_dom_sf"/>
</dbReference>
<dbReference type="SUPFAM" id="SSF52058">
    <property type="entry name" value="L domain-like"/>
    <property type="match status" value="1"/>
</dbReference>
<evidence type="ECO:0000313" key="3">
    <source>
        <dbReference type="EMBL" id="KZW04302.1"/>
    </source>
</evidence>
<name>A0A165R022_EXIGL</name>